<dbReference type="RefSeq" id="XP_060427692.1">
    <property type="nucleotide sequence ID" value="XM_060569513.1"/>
</dbReference>
<keyword evidence="1" id="KW-0812">Transmembrane</keyword>
<sequence length="49" mass="5719">FILLSNIIIKYGINNKDLYNFNKISFIIGIITGLIIVIYLNKYRKIKSV</sequence>
<dbReference type="Proteomes" id="UP001224890">
    <property type="component" value="Unassembled WGS sequence"/>
</dbReference>
<evidence type="ECO:0000256" key="1">
    <source>
        <dbReference type="SAM" id="Phobius"/>
    </source>
</evidence>
<reference evidence="2" key="1">
    <citation type="submission" date="2021-06" db="EMBL/GenBank/DDBJ databases">
        <title>Comparative genomics, transcriptomics and evolutionary studies reveal genomic signatures of adaptation to plant cell wall in hemibiotrophic fungi.</title>
        <authorList>
            <consortium name="DOE Joint Genome Institute"/>
            <person name="Baroncelli R."/>
            <person name="Diaz J.F."/>
            <person name="Benocci T."/>
            <person name="Peng M."/>
            <person name="Battaglia E."/>
            <person name="Haridas S."/>
            <person name="Andreopoulos W."/>
            <person name="Labutti K."/>
            <person name="Pangilinan J."/>
            <person name="Floch G.L."/>
            <person name="Makela M.R."/>
            <person name="Henrissat B."/>
            <person name="Grigoriev I.V."/>
            <person name="Crouch J.A."/>
            <person name="De Vries R.P."/>
            <person name="Sukno S.A."/>
            <person name="Thon M.R."/>
        </authorList>
    </citation>
    <scope>NUCLEOTIDE SEQUENCE</scope>
    <source>
        <strain evidence="2">CBS 193.32</strain>
    </source>
</reference>
<feature type="transmembrane region" description="Helical" evidence="1">
    <location>
        <begin position="24"/>
        <end position="41"/>
    </location>
</feature>
<gene>
    <name evidence="2" type="ORF">BDP55DRAFT_555670</name>
</gene>
<protein>
    <submittedName>
        <fullName evidence="2">Uncharacterized protein</fullName>
    </submittedName>
</protein>
<evidence type="ECO:0000313" key="2">
    <source>
        <dbReference type="EMBL" id="KAK1673689.1"/>
    </source>
</evidence>
<keyword evidence="1" id="KW-0472">Membrane</keyword>
<evidence type="ECO:0000313" key="3">
    <source>
        <dbReference type="Proteomes" id="UP001224890"/>
    </source>
</evidence>
<dbReference type="GeneID" id="85454039"/>
<proteinExistence type="predicted"/>
<comment type="caution">
    <text evidence="2">The sequence shown here is derived from an EMBL/GenBank/DDBJ whole genome shotgun (WGS) entry which is preliminary data.</text>
</comment>
<accession>A0AAJ0EVY6</accession>
<dbReference type="AlphaFoldDB" id="A0AAJ0EVY6"/>
<dbReference type="EMBL" id="JAHMHR010000029">
    <property type="protein sequence ID" value="KAK1673689.1"/>
    <property type="molecule type" value="Genomic_DNA"/>
</dbReference>
<organism evidence="2 3">
    <name type="scientific">Colletotrichum godetiae</name>
    <dbReference type="NCBI Taxonomy" id="1209918"/>
    <lineage>
        <taxon>Eukaryota</taxon>
        <taxon>Fungi</taxon>
        <taxon>Dikarya</taxon>
        <taxon>Ascomycota</taxon>
        <taxon>Pezizomycotina</taxon>
        <taxon>Sordariomycetes</taxon>
        <taxon>Hypocreomycetidae</taxon>
        <taxon>Glomerellales</taxon>
        <taxon>Glomerellaceae</taxon>
        <taxon>Colletotrichum</taxon>
        <taxon>Colletotrichum acutatum species complex</taxon>
    </lineage>
</organism>
<keyword evidence="3" id="KW-1185">Reference proteome</keyword>
<keyword evidence="1" id="KW-1133">Transmembrane helix</keyword>
<name>A0AAJ0EVY6_9PEZI</name>
<feature type="non-terminal residue" evidence="2">
    <location>
        <position position="1"/>
    </location>
</feature>